<sequence length="491" mass="57069">MKRSSGILMHITSLPSPYGIGTLGKDAYEFVDFLERAGQKFWQLLPLGPTSYGDSPYQSFSSFAGNPYLIDLDLLVQEGLLQKEDFQFIHFGEDLEKVDYEKIYFRKLPILKKAYEKGKEILDDEMDAFRQGQGNWVEDYALYMAVKNHFKMKPWKDWGDEIKKRDEKALDHYRRLLKEEINYWVFLQYIFFKQWTALKAYANKKGIRVIGDIPIYVAEDSADAWANSEILYLDEEKNPISVAGCPPDFFSETGQLWGNPIYRWDVLEKRNYDWWIERIRENLKLYDVIRIDHFRGFESYWEIPYGSKTAAPGRWVKGPAMKLFDAVKAQLGNVDIIAEDLGFLTDEVLQFRVDSGYPGMKVLQFAFDTREESDYLPHNYDKNCVVYTGTHDNDTIIGWMETASKADVAYAVDYLHLTAAEGYHWGFIRGAWSSVGQLAIAPMQDFLGLGSQHRMNIPSTVGGNWLWRAKKEAFTEELADKIYQLTKRYGR</sequence>
<evidence type="ECO:0000256" key="3">
    <source>
        <dbReference type="ARBA" id="ARBA00012560"/>
    </source>
</evidence>
<dbReference type="SUPFAM" id="SSF51445">
    <property type="entry name" value="(Trans)glycosidases"/>
    <property type="match status" value="1"/>
</dbReference>
<comment type="catalytic activity">
    <reaction evidence="1 10">
        <text>Transfers a segment of a (1-&gt;4)-alpha-D-glucan to a new position in an acceptor, which may be glucose or a (1-&gt;4)-alpha-D-glucan.</text>
        <dbReference type="EC" id="2.4.1.25"/>
    </reaction>
</comment>
<evidence type="ECO:0000256" key="8">
    <source>
        <dbReference type="ARBA" id="ARBA00031423"/>
    </source>
</evidence>
<keyword evidence="12" id="KW-1185">Reference proteome</keyword>
<dbReference type="InterPro" id="IPR017853">
    <property type="entry name" value="GH"/>
</dbReference>
<organism evidence="11 12">
    <name type="scientific">Geosporobacter subterraneus DSM 17957</name>
    <dbReference type="NCBI Taxonomy" id="1121919"/>
    <lineage>
        <taxon>Bacteria</taxon>
        <taxon>Bacillati</taxon>
        <taxon>Bacillota</taxon>
        <taxon>Clostridia</taxon>
        <taxon>Peptostreptococcales</taxon>
        <taxon>Thermotaleaceae</taxon>
        <taxon>Geosporobacter</taxon>
    </lineage>
</organism>
<evidence type="ECO:0000256" key="9">
    <source>
        <dbReference type="ARBA" id="ARBA00031501"/>
    </source>
</evidence>
<dbReference type="STRING" id="1121919.SAMN02745975_02097"/>
<dbReference type="GO" id="GO:0005975">
    <property type="term" value="P:carbohydrate metabolic process"/>
    <property type="evidence" value="ECO:0007669"/>
    <property type="project" value="InterPro"/>
</dbReference>
<dbReference type="PANTHER" id="PTHR32438:SF5">
    <property type="entry name" value="4-ALPHA-GLUCANOTRANSFERASE DPE1, CHLOROPLASTIC_AMYLOPLASTIC"/>
    <property type="match status" value="1"/>
</dbReference>
<keyword evidence="5 10" id="KW-0328">Glycosyltransferase</keyword>
<dbReference type="EMBL" id="FQZV01000025">
    <property type="protein sequence ID" value="SHJ44097.1"/>
    <property type="molecule type" value="Genomic_DNA"/>
</dbReference>
<evidence type="ECO:0000256" key="1">
    <source>
        <dbReference type="ARBA" id="ARBA00000439"/>
    </source>
</evidence>
<evidence type="ECO:0000256" key="4">
    <source>
        <dbReference type="ARBA" id="ARBA00020295"/>
    </source>
</evidence>
<keyword evidence="6 10" id="KW-0808">Transferase</keyword>
<evidence type="ECO:0000256" key="5">
    <source>
        <dbReference type="ARBA" id="ARBA00022676"/>
    </source>
</evidence>
<dbReference type="GO" id="GO:0004134">
    <property type="term" value="F:4-alpha-glucanotransferase activity"/>
    <property type="evidence" value="ECO:0007669"/>
    <property type="project" value="UniProtKB-EC"/>
</dbReference>
<comment type="similarity">
    <text evidence="2 10">Belongs to the disproportionating enzyme family.</text>
</comment>
<dbReference type="AlphaFoldDB" id="A0A1M6JBT3"/>
<dbReference type="OrthoDB" id="9811841at2"/>
<dbReference type="Gene3D" id="3.20.20.80">
    <property type="entry name" value="Glycosidases"/>
    <property type="match status" value="1"/>
</dbReference>
<evidence type="ECO:0000256" key="6">
    <source>
        <dbReference type="ARBA" id="ARBA00022679"/>
    </source>
</evidence>
<evidence type="ECO:0000256" key="10">
    <source>
        <dbReference type="RuleBase" id="RU361207"/>
    </source>
</evidence>
<reference evidence="12" key="1">
    <citation type="submission" date="2016-11" db="EMBL/GenBank/DDBJ databases">
        <authorList>
            <person name="Varghese N."/>
            <person name="Submissions S."/>
        </authorList>
    </citation>
    <scope>NUCLEOTIDE SEQUENCE [LARGE SCALE GENOMIC DNA]</scope>
    <source>
        <strain evidence="12">DSM 17957</strain>
    </source>
</reference>
<dbReference type="EC" id="2.4.1.25" evidence="3 10"/>
<evidence type="ECO:0000256" key="7">
    <source>
        <dbReference type="ARBA" id="ARBA00023277"/>
    </source>
</evidence>
<dbReference type="Pfam" id="PF02446">
    <property type="entry name" value="Glyco_hydro_77"/>
    <property type="match status" value="1"/>
</dbReference>
<accession>A0A1M6JBT3</accession>
<keyword evidence="7 10" id="KW-0119">Carbohydrate metabolism</keyword>
<evidence type="ECO:0000313" key="12">
    <source>
        <dbReference type="Proteomes" id="UP000184536"/>
    </source>
</evidence>
<evidence type="ECO:0000256" key="2">
    <source>
        <dbReference type="ARBA" id="ARBA00005684"/>
    </source>
</evidence>
<dbReference type="NCBIfam" id="NF011080">
    <property type="entry name" value="PRK14508.1-3"/>
    <property type="match status" value="1"/>
</dbReference>
<gene>
    <name evidence="11" type="ORF">SAMN02745975_02097</name>
</gene>
<dbReference type="RefSeq" id="WP_110941233.1">
    <property type="nucleotide sequence ID" value="NZ_FQZV01000025.1"/>
</dbReference>
<protein>
    <recommendedName>
        <fullName evidence="4 10">4-alpha-glucanotransferase</fullName>
        <ecNumber evidence="3 10">2.4.1.25</ecNumber>
    </recommendedName>
    <alternativeName>
        <fullName evidence="8 10">Amylomaltase</fullName>
    </alternativeName>
    <alternativeName>
        <fullName evidence="9 10">Disproportionating enzyme</fullName>
    </alternativeName>
</protein>
<evidence type="ECO:0000313" key="11">
    <source>
        <dbReference type="EMBL" id="SHJ44097.1"/>
    </source>
</evidence>
<proteinExistence type="inferred from homology"/>
<dbReference type="PANTHER" id="PTHR32438">
    <property type="entry name" value="4-ALPHA-GLUCANOTRANSFERASE DPE1, CHLOROPLASTIC/AMYLOPLASTIC"/>
    <property type="match status" value="1"/>
</dbReference>
<dbReference type="InterPro" id="IPR003385">
    <property type="entry name" value="Glyco_hydro_77"/>
</dbReference>
<name>A0A1M6JBT3_9FIRM</name>
<dbReference type="NCBIfam" id="TIGR00217">
    <property type="entry name" value="malQ"/>
    <property type="match status" value="1"/>
</dbReference>
<dbReference type="Proteomes" id="UP000184536">
    <property type="component" value="Unassembled WGS sequence"/>
</dbReference>